<dbReference type="EMBL" id="CP022272">
    <property type="protein sequence ID" value="ASJ98652.1"/>
    <property type="molecule type" value="Genomic_DNA"/>
</dbReference>
<evidence type="ECO:0000256" key="1">
    <source>
        <dbReference type="SAM" id="SignalP"/>
    </source>
</evidence>
<accession>A0AAC9U4R6</accession>
<dbReference type="KEGG" id="smav:CFF01_11130"/>
<evidence type="ECO:0000313" key="2">
    <source>
        <dbReference type="EMBL" id="ASJ98652.1"/>
    </source>
</evidence>
<feature type="chain" id="PRO_5041975151" description="DUF11 domain-containing protein" evidence="1">
    <location>
        <begin position="35"/>
        <end position="796"/>
    </location>
</feature>
<keyword evidence="1" id="KW-0732">Signal</keyword>
<name>A0AAC9U4R6_9GAMM</name>
<evidence type="ECO:0008006" key="4">
    <source>
        <dbReference type="Google" id="ProtNLM"/>
    </source>
</evidence>
<organism evidence="2 3">
    <name type="scientific">Shewanella marisflavi</name>
    <dbReference type="NCBI Taxonomy" id="260364"/>
    <lineage>
        <taxon>Bacteria</taxon>
        <taxon>Pseudomonadati</taxon>
        <taxon>Pseudomonadota</taxon>
        <taxon>Gammaproteobacteria</taxon>
        <taxon>Alteromonadales</taxon>
        <taxon>Shewanellaceae</taxon>
        <taxon>Shewanella</taxon>
    </lineage>
</organism>
<sequence length="796" mass="86864">MMKRFKSNRLVRALGIALISSASLYGATTSTANADLFPGLEREYCMANAYLAEDSRNSLPQDSLNCTANDVEITEVTNPSLKECTPGDIITFTADIKVRTNANERYDTTFYLPLTDQSPQDVSVQLSNDENINGLTYPFYCSLLLPMASDALPEQTYSNLDFDACGDITKKWGNDTYELKEQSITMLCIDEDDNNEADFHYCAAWDNQERDNCTVDRDPVPGQVPNTKSKCNCATLNVPILIKAPTVEKTLIGTNTHDEPGGVYEFSLSLTNPNKLSSLFIASLSDEIDIGADGNYDKSIDLWGPTEPVGTDDGIYLVFSNCEKPVDPETRFEIAPSATYSCTFKVHIVDTDLPDLPDTPTELYNDVIKLALEKRNESPVLDGVSCSSVGVSAVDGEHCSNIKQVQVTNKSPVIKVTKTPYPTQVPESGGDVEYTVTVELIAPTGTWDSPMKLTYLNDDKFNNVFGISGTDCTINTMIYLGVPYTCHFTGHIDATNDPSHKNEVTAWAYDNENTKAVASGSATVLISNIPSSITLEKTANPTSVPETGDDLSVFRKVNYTFKFSVDDMVNGQTTVDPVTFSSLTDDVFLDLTDKCKVDTRNGNPIPEEPLLGFVLLPGESASCTVEGLDVQGNFGDTHTNEATIKGKDEDGQDVMAMDTADVTFIKSEGKVKLDFAASMLVVVRMTNDDIFNATLTGMTVGGKDVFTEEALIGSFRLLNNGGDFDMTPYGDCVKDHPFGYLGAIDDFYECAFTIEFEPGLENKDAIGLLQDIIVTLTNSRGDTFNASVTVKVETQE</sequence>
<proteinExistence type="predicted"/>
<reference evidence="2 3" key="1">
    <citation type="submission" date="2017-06" db="EMBL/GenBank/DDBJ databases">
        <title>Complete genome sequence of Shewanella marisflavi EP1 associated with anaerobic 2,4-dinitrotoluene reduction and salt tolerance.</title>
        <authorList>
            <person name="Huang J."/>
        </authorList>
    </citation>
    <scope>NUCLEOTIDE SEQUENCE [LARGE SCALE GENOMIC DNA]</scope>
    <source>
        <strain evidence="2 3">EP1</strain>
    </source>
</reference>
<feature type="signal peptide" evidence="1">
    <location>
        <begin position="1"/>
        <end position="34"/>
    </location>
</feature>
<gene>
    <name evidence="2" type="ORF">CFF01_11130</name>
</gene>
<dbReference type="Proteomes" id="UP000198233">
    <property type="component" value="Chromosome"/>
</dbReference>
<protein>
    <recommendedName>
        <fullName evidence="4">DUF11 domain-containing protein</fullName>
    </recommendedName>
</protein>
<evidence type="ECO:0000313" key="3">
    <source>
        <dbReference type="Proteomes" id="UP000198233"/>
    </source>
</evidence>
<dbReference type="AlphaFoldDB" id="A0AAC9U4R6"/>